<dbReference type="RefSeq" id="WP_037045525.1">
    <property type="nucleotide sequence ID" value="NZ_BAAAUZ010000077.1"/>
</dbReference>
<comment type="caution">
    <text evidence="3">The sequence shown here is derived from an EMBL/GenBank/DDBJ whole genome shotgun (WGS) entry which is preliminary data.</text>
</comment>
<proteinExistence type="predicted"/>
<evidence type="ECO:0000256" key="1">
    <source>
        <dbReference type="ARBA" id="ARBA00022801"/>
    </source>
</evidence>
<feature type="domain" description="AB hydrolase-1" evidence="2">
    <location>
        <begin position="5"/>
        <end position="238"/>
    </location>
</feature>
<dbReference type="AlphaFoldDB" id="A0A9W6NWC9"/>
<gene>
    <name evidence="3" type="ORF">GCM10017577_34060</name>
</gene>
<evidence type="ECO:0000313" key="4">
    <source>
        <dbReference type="Proteomes" id="UP001143463"/>
    </source>
</evidence>
<name>A0A9W6NWC9_9PSEU</name>
<dbReference type="Gene3D" id="3.40.50.1820">
    <property type="entry name" value="alpha/beta hydrolase"/>
    <property type="match status" value="1"/>
</dbReference>
<dbReference type="Pfam" id="PF12697">
    <property type="entry name" value="Abhydrolase_6"/>
    <property type="match status" value="1"/>
</dbReference>
<dbReference type="PANTHER" id="PTHR43798:SF31">
    <property type="entry name" value="AB HYDROLASE SUPERFAMILY PROTEIN YCLE"/>
    <property type="match status" value="1"/>
</dbReference>
<evidence type="ECO:0000313" key="3">
    <source>
        <dbReference type="EMBL" id="GLL12265.1"/>
    </source>
</evidence>
<dbReference type="EMBL" id="BSFQ01000013">
    <property type="protein sequence ID" value="GLL12265.1"/>
    <property type="molecule type" value="Genomic_DNA"/>
</dbReference>
<dbReference type="InterPro" id="IPR029058">
    <property type="entry name" value="AB_hydrolase_fold"/>
</dbReference>
<dbReference type="PANTHER" id="PTHR43798">
    <property type="entry name" value="MONOACYLGLYCEROL LIPASE"/>
    <property type="match status" value="1"/>
</dbReference>
<accession>A0A9W6NWC9</accession>
<sequence>MPIALVHGNPETSVVWGPLVRELVARGSAEPVLLSPPGFGAPVPPGFGSTAEEYRTWLVAELELLGEPVDLVGHDWGAGHLYAVAATRPDLLRSWIADCAGIIHPDYVWHPAAQTWQTPGEGEALVAQMVAMSGADLVASDDVPADLAGRIAERFDAEMGRSILAVYRSAVQPYMRELGDRLAAAPQIPSLIVHATADRYTMPDLAPIVAERTNSEVLELPGAGHWWMWEHPAEAAQAFLRFWTTLD</sequence>
<keyword evidence="1 3" id="KW-0378">Hydrolase</keyword>
<protein>
    <submittedName>
        <fullName evidence="3">Hydrolase</fullName>
    </submittedName>
</protein>
<dbReference type="PRINTS" id="PR00412">
    <property type="entry name" value="EPOXHYDRLASE"/>
</dbReference>
<evidence type="ECO:0000259" key="2">
    <source>
        <dbReference type="Pfam" id="PF12697"/>
    </source>
</evidence>
<reference evidence="3" key="1">
    <citation type="journal article" date="2014" name="Int. J. Syst. Evol. Microbiol.">
        <title>Complete genome sequence of Corynebacterium casei LMG S-19264T (=DSM 44701T), isolated from a smear-ripened cheese.</title>
        <authorList>
            <consortium name="US DOE Joint Genome Institute (JGI-PGF)"/>
            <person name="Walter F."/>
            <person name="Albersmeier A."/>
            <person name="Kalinowski J."/>
            <person name="Ruckert C."/>
        </authorList>
    </citation>
    <scope>NUCLEOTIDE SEQUENCE</scope>
    <source>
        <strain evidence="3">VKM Ac-1069</strain>
    </source>
</reference>
<keyword evidence="4" id="KW-1185">Reference proteome</keyword>
<dbReference type="GO" id="GO:0016787">
    <property type="term" value="F:hydrolase activity"/>
    <property type="evidence" value="ECO:0007669"/>
    <property type="project" value="UniProtKB-KW"/>
</dbReference>
<dbReference type="SUPFAM" id="SSF53474">
    <property type="entry name" value="alpha/beta-Hydrolases"/>
    <property type="match status" value="1"/>
</dbReference>
<dbReference type="InterPro" id="IPR000639">
    <property type="entry name" value="Epox_hydrolase-like"/>
</dbReference>
<dbReference type="Proteomes" id="UP001143463">
    <property type="component" value="Unassembled WGS sequence"/>
</dbReference>
<dbReference type="InterPro" id="IPR000073">
    <property type="entry name" value="AB_hydrolase_1"/>
</dbReference>
<reference evidence="3" key="2">
    <citation type="submission" date="2023-01" db="EMBL/GenBank/DDBJ databases">
        <authorList>
            <person name="Sun Q."/>
            <person name="Evtushenko L."/>
        </authorList>
    </citation>
    <scope>NUCLEOTIDE SEQUENCE</scope>
    <source>
        <strain evidence="3">VKM Ac-1069</strain>
    </source>
</reference>
<dbReference type="GO" id="GO:0016020">
    <property type="term" value="C:membrane"/>
    <property type="evidence" value="ECO:0007669"/>
    <property type="project" value="TreeGrafter"/>
</dbReference>
<dbReference type="InterPro" id="IPR050266">
    <property type="entry name" value="AB_hydrolase_sf"/>
</dbReference>
<organism evidence="3 4">
    <name type="scientific">Pseudonocardia halophobica</name>
    <dbReference type="NCBI Taxonomy" id="29401"/>
    <lineage>
        <taxon>Bacteria</taxon>
        <taxon>Bacillati</taxon>
        <taxon>Actinomycetota</taxon>
        <taxon>Actinomycetes</taxon>
        <taxon>Pseudonocardiales</taxon>
        <taxon>Pseudonocardiaceae</taxon>
        <taxon>Pseudonocardia</taxon>
    </lineage>
</organism>